<evidence type="ECO:0000256" key="5">
    <source>
        <dbReference type="ARBA" id="ARBA00022741"/>
    </source>
</evidence>
<dbReference type="Proteomes" id="UP000516360">
    <property type="component" value="Chromosome"/>
</dbReference>
<dbReference type="GO" id="GO:0005524">
    <property type="term" value="F:ATP binding"/>
    <property type="evidence" value="ECO:0007669"/>
    <property type="project" value="UniProtKB-KW"/>
</dbReference>
<evidence type="ECO:0000259" key="8">
    <source>
        <dbReference type="PROSITE" id="PS50893"/>
    </source>
</evidence>
<dbReference type="PROSITE" id="PS50893">
    <property type="entry name" value="ABC_TRANSPORTER_2"/>
    <property type="match status" value="1"/>
</dbReference>
<protein>
    <submittedName>
        <fullName evidence="9">Peptide ABC transporter ATP-binding protein</fullName>
    </submittedName>
</protein>
<comment type="similarity">
    <text evidence="2">Belongs to the ABC transporter superfamily.</text>
</comment>
<keyword evidence="3" id="KW-0813">Transport</keyword>
<dbReference type="Gene3D" id="3.40.50.300">
    <property type="entry name" value="P-loop containing nucleotide triphosphate hydrolases"/>
    <property type="match status" value="1"/>
</dbReference>
<dbReference type="EMBL" id="AP022873">
    <property type="protein sequence ID" value="BCB95397.1"/>
    <property type="molecule type" value="Genomic_DNA"/>
</dbReference>
<dbReference type="PANTHER" id="PTHR43297">
    <property type="entry name" value="OLIGOPEPTIDE TRANSPORT ATP-BINDING PROTEIN APPD"/>
    <property type="match status" value="1"/>
</dbReference>
<evidence type="ECO:0000256" key="7">
    <source>
        <dbReference type="ARBA" id="ARBA00023136"/>
    </source>
</evidence>
<name>A0A7G1H142_9BACT</name>
<proteinExistence type="inferred from homology"/>
<dbReference type="InterPro" id="IPR027417">
    <property type="entry name" value="P-loop_NTPase"/>
</dbReference>
<keyword evidence="10" id="KW-1185">Reference proteome</keyword>
<dbReference type="InterPro" id="IPR003593">
    <property type="entry name" value="AAA+_ATPase"/>
</dbReference>
<dbReference type="InterPro" id="IPR003439">
    <property type="entry name" value="ABC_transporter-like_ATP-bd"/>
</dbReference>
<dbReference type="CDD" id="cd03257">
    <property type="entry name" value="ABC_NikE_OppD_transporters"/>
    <property type="match status" value="1"/>
</dbReference>
<dbReference type="PROSITE" id="PS00211">
    <property type="entry name" value="ABC_TRANSPORTER_1"/>
    <property type="match status" value="1"/>
</dbReference>
<dbReference type="InterPro" id="IPR013563">
    <property type="entry name" value="Oligopep_ABC_C"/>
</dbReference>
<keyword evidence="4" id="KW-1003">Cell membrane</keyword>
<gene>
    <name evidence="9" type="primary">oppD</name>
    <name evidence="9" type="ORF">JZK55_03190</name>
</gene>
<dbReference type="GO" id="GO:0015833">
    <property type="term" value="P:peptide transport"/>
    <property type="evidence" value="ECO:0007669"/>
    <property type="project" value="InterPro"/>
</dbReference>
<dbReference type="Pfam" id="PF00005">
    <property type="entry name" value="ABC_tran"/>
    <property type="match status" value="1"/>
</dbReference>
<reference evidence="9 10" key="1">
    <citation type="submission" date="2020-03" db="EMBL/GenBank/DDBJ databases">
        <title>Complete genome sequences of two sulfur-disproportionating bacterial strains T55J and Mzg5.</title>
        <authorList>
            <person name="Umezawa K."/>
            <person name="Kojima H."/>
            <person name="Kato Y."/>
            <person name="Fukui M."/>
        </authorList>
    </citation>
    <scope>NUCLEOTIDE SEQUENCE [LARGE SCALE GENOMIC DNA]</scope>
    <source>
        <strain evidence="9 10">T55J</strain>
    </source>
</reference>
<evidence type="ECO:0000256" key="1">
    <source>
        <dbReference type="ARBA" id="ARBA00004417"/>
    </source>
</evidence>
<dbReference type="PANTHER" id="PTHR43297:SF2">
    <property type="entry name" value="DIPEPTIDE TRANSPORT ATP-BINDING PROTEIN DPPD"/>
    <property type="match status" value="1"/>
</dbReference>
<evidence type="ECO:0000313" key="10">
    <source>
        <dbReference type="Proteomes" id="UP000516360"/>
    </source>
</evidence>
<dbReference type="InterPro" id="IPR017871">
    <property type="entry name" value="ABC_transporter-like_CS"/>
</dbReference>
<dbReference type="FunFam" id="3.40.50.300:FF:000016">
    <property type="entry name" value="Oligopeptide ABC transporter ATP-binding component"/>
    <property type="match status" value="1"/>
</dbReference>
<dbReference type="AlphaFoldDB" id="A0A7G1H142"/>
<dbReference type="SUPFAM" id="SSF52540">
    <property type="entry name" value="P-loop containing nucleoside triphosphate hydrolases"/>
    <property type="match status" value="1"/>
</dbReference>
<dbReference type="Pfam" id="PF08352">
    <property type="entry name" value="oligo_HPY"/>
    <property type="match status" value="1"/>
</dbReference>
<keyword evidence="6 9" id="KW-0067">ATP-binding</keyword>
<dbReference type="GO" id="GO:0016887">
    <property type="term" value="F:ATP hydrolysis activity"/>
    <property type="evidence" value="ECO:0007669"/>
    <property type="project" value="InterPro"/>
</dbReference>
<evidence type="ECO:0000256" key="3">
    <source>
        <dbReference type="ARBA" id="ARBA00022448"/>
    </source>
</evidence>
<dbReference type="KEGG" id="dtp:JZK55_03190"/>
<comment type="subcellular location">
    <subcellularLocation>
        <location evidence="1">Cell inner membrane</location>
        <topology evidence="1">Peripheral membrane protein</topology>
    </subcellularLocation>
</comment>
<evidence type="ECO:0000256" key="4">
    <source>
        <dbReference type="ARBA" id="ARBA00022475"/>
    </source>
</evidence>
<dbReference type="NCBIfam" id="TIGR01727">
    <property type="entry name" value="oligo_HPY"/>
    <property type="match status" value="1"/>
</dbReference>
<evidence type="ECO:0000256" key="6">
    <source>
        <dbReference type="ARBA" id="ARBA00022840"/>
    </source>
</evidence>
<accession>A0A7G1H142</accession>
<evidence type="ECO:0000313" key="9">
    <source>
        <dbReference type="EMBL" id="BCB95397.1"/>
    </source>
</evidence>
<evidence type="ECO:0000256" key="2">
    <source>
        <dbReference type="ARBA" id="ARBA00005417"/>
    </source>
</evidence>
<organism evidence="9 10">
    <name type="scientific">Dissulfurispira thermophila</name>
    <dbReference type="NCBI Taxonomy" id="2715679"/>
    <lineage>
        <taxon>Bacteria</taxon>
        <taxon>Pseudomonadati</taxon>
        <taxon>Nitrospirota</taxon>
        <taxon>Thermodesulfovibrionia</taxon>
        <taxon>Thermodesulfovibrionales</taxon>
        <taxon>Dissulfurispiraceae</taxon>
        <taxon>Dissulfurispira</taxon>
    </lineage>
</organism>
<keyword evidence="7" id="KW-0472">Membrane</keyword>
<sequence length="322" mass="35741">MLCMSISLLNINNLSVSFKADKGKINVVSNLSFDIKKAEVFGIVGESGCGKSLTALSILRILPDNAFADGEIIFGDKNLLTLNEDEMRQIRGKDISMIFQEPMTSLNPVLTVGYQIAESLITHFNLSRKEAIDKAIELLRAVKIPTPELRIKDYPHQMSGGMRQRVMIAMAIACNPSLLIADEPTTALDVTIQAQILELLQGLRRQRGMAILLITHDMGIISEQADRVAIMYAGRIVELADVDELFRSPLHPYTHGLLQSMPTAKGIALKPIAGFVPNPDKLPLGCKFSDRCYLSSDECRGFEPELVEVFEDHFVRCIKVRQ</sequence>
<dbReference type="SMART" id="SM00382">
    <property type="entry name" value="AAA"/>
    <property type="match status" value="1"/>
</dbReference>
<dbReference type="InterPro" id="IPR050388">
    <property type="entry name" value="ABC_Ni/Peptide_Import"/>
</dbReference>
<keyword evidence="5" id="KW-0547">Nucleotide-binding</keyword>
<feature type="domain" description="ABC transporter" evidence="8">
    <location>
        <begin position="9"/>
        <end position="258"/>
    </location>
</feature>
<dbReference type="GO" id="GO:0005886">
    <property type="term" value="C:plasma membrane"/>
    <property type="evidence" value="ECO:0007669"/>
    <property type="project" value="UniProtKB-SubCell"/>
</dbReference>